<dbReference type="NCBIfam" id="TIGR02937">
    <property type="entry name" value="sigma70-ECF"/>
    <property type="match status" value="1"/>
</dbReference>
<dbReference type="InterPro" id="IPR013324">
    <property type="entry name" value="RNA_pol_sigma_r3/r4-like"/>
</dbReference>
<dbReference type="PRINTS" id="PR00046">
    <property type="entry name" value="SIGMA70FCT"/>
</dbReference>
<dbReference type="STRING" id="1802214.A2908_02250"/>
<dbReference type="Pfam" id="PF04545">
    <property type="entry name" value="Sigma70_r4"/>
    <property type="match status" value="1"/>
</dbReference>
<dbReference type="AlphaFoldDB" id="A0A1G2IFR3"/>
<dbReference type="Gene3D" id="1.10.601.10">
    <property type="entry name" value="RNA Polymerase Primary Sigma Factor"/>
    <property type="match status" value="1"/>
</dbReference>
<keyword evidence="3" id="KW-0238">DNA-binding</keyword>
<evidence type="ECO:0000256" key="1">
    <source>
        <dbReference type="ARBA" id="ARBA00023015"/>
    </source>
</evidence>
<evidence type="ECO:0000259" key="5">
    <source>
        <dbReference type="PROSITE" id="PS00715"/>
    </source>
</evidence>
<dbReference type="InterPro" id="IPR007627">
    <property type="entry name" value="RNA_pol_sigma70_r2"/>
</dbReference>
<proteinExistence type="predicted"/>
<dbReference type="InterPro" id="IPR013325">
    <property type="entry name" value="RNA_pol_sigma_r2"/>
</dbReference>
<dbReference type="InterPro" id="IPR007630">
    <property type="entry name" value="RNA_pol_sigma70_r4"/>
</dbReference>
<comment type="caution">
    <text evidence="6">The sequence shown here is derived from an EMBL/GenBank/DDBJ whole genome shotgun (WGS) entry which is preliminary data.</text>
</comment>
<dbReference type="SUPFAM" id="SSF88946">
    <property type="entry name" value="Sigma2 domain of RNA polymerase sigma factors"/>
    <property type="match status" value="1"/>
</dbReference>
<evidence type="ECO:0000313" key="7">
    <source>
        <dbReference type="Proteomes" id="UP000176774"/>
    </source>
</evidence>
<dbReference type="EMBL" id="MHPA01000017">
    <property type="protein sequence ID" value="OGZ72998.1"/>
    <property type="molecule type" value="Genomic_DNA"/>
</dbReference>
<feature type="domain" description="RNA polymerase sigma-70" evidence="5">
    <location>
        <begin position="146"/>
        <end position="159"/>
    </location>
</feature>
<dbReference type="InterPro" id="IPR014284">
    <property type="entry name" value="RNA_pol_sigma-70_dom"/>
</dbReference>
<dbReference type="InterPro" id="IPR050239">
    <property type="entry name" value="Sigma-70_RNA_pol_init_factors"/>
</dbReference>
<evidence type="ECO:0000256" key="2">
    <source>
        <dbReference type="ARBA" id="ARBA00023082"/>
    </source>
</evidence>
<dbReference type="PROSITE" id="PS00715">
    <property type="entry name" value="SIGMA70_1"/>
    <property type="match status" value="1"/>
</dbReference>
<sequence length="334" mass="38257">MLAQKCAKQKFFSALQETETTSRSLKKRGKRMRTKSKIKVSCCKESKESPENITGVYLSELRQLRWLEAEEEVMLAKIMEEGKNASRQFTKLSKKGELIVPAEGNQLNKAIEKCRKAMNCLVKAHLPLVVSIAKRYVKYHRLSFLDLIQEGSIGLIRAVKKFDWRLGNRLSTYAPYWIIKSIKRAMNNQSGIIHIAEHMVEKTCKYREAKKGLILELGREPSSEEIFERMGITHKKGKKIEQSFLAKVSPCPIEAMDQNCFTLKCNSPKPTEIAKTLLETLNERERSIINLRFGLNGEKPKLLKEIGGALGLTRERIRQIEKVALGRLRKKIVL</sequence>
<dbReference type="GO" id="GO:0006352">
    <property type="term" value="P:DNA-templated transcription initiation"/>
    <property type="evidence" value="ECO:0007669"/>
    <property type="project" value="InterPro"/>
</dbReference>
<organism evidence="6 7">
    <name type="scientific">Candidatus Staskawiczbacteria bacterium RIFCSPLOWO2_01_FULL_38_12b</name>
    <dbReference type="NCBI Taxonomy" id="1802214"/>
    <lineage>
        <taxon>Bacteria</taxon>
        <taxon>Candidatus Staskawicziibacteriota</taxon>
    </lineage>
</organism>
<dbReference type="GO" id="GO:0003677">
    <property type="term" value="F:DNA binding"/>
    <property type="evidence" value="ECO:0007669"/>
    <property type="project" value="UniProtKB-KW"/>
</dbReference>
<keyword evidence="4" id="KW-0804">Transcription</keyword>
<dbReference type="Pfam" id="PF04542">
    <property type="entry name" value="Sigma70_r2"/>
    <property type="match status" value="1"/>
</dbReference>
<dbReference type="CDD" id="cd06171">
    <property type="entry name" value="Sigma70_r4"/>
    <property type="match status" value="1"/>
</dbReference>
<gene>
    <name evidence="6" type="ORF">A2908_02250</name>
</gene>
<protein>
    <recommendedName>
        <fullName evidence="5">RNA polymerase sigma-70 domain-containing protein</fullName>
    </recommendedName>
</protein>
<evidence type="ECO:0000256" key="4">
    <source>
        <dbReference type="ARBA" id="ARBA00023163"/>
    </source>
</evidence>
<dbReference type="SUPFAM" id="SSF88659">
    <property type="entry name" value="Sigma3 and sigma4 domains of RNA polymerase sigma factors"/>
    <property type="match status" value="2"/>
</dbReference>
<reference evidence="6 7" key="1">
    <citation type="journal article" date="2016" name="Nat. Commun.">
        <title>Thousands of microbial genomes shed light on interconnected biogeochemical processes in an aquifer system.</title>
        <authorList>
            <person name="Anantharaman K."/>
            <person name="Brown C.T."/>
            <person name="Hug L.A."/>
            <person name="Sharon I."/>
            <person name="Castelle C.J."/>
            <person name="Probst A.J."/>
            <person name="Thomas B.C."/>
            <person name="Singh A."/>
            <person name="Wilkins M.J."/>
            <person name="Karaoz U."/>
            <person name="Brodie E.L."/>
            <person name="Williams K.H."/>
            <person name="Hubbard S.S."/>
            <person name="Banfield J.F."/>
        </authorList>
    </citation>
    <scope>NUCLEOTIDE SEQUENCE [LARGE SCALE GENOMIC DNA]</scope>
</reference>
<keyword evidence="1" id="KW-0805">Transcription regulation</keyword>
<dbReference type="Gene3D" id="1.10.10.10">
    <property type="entry name" value="Winged helix-like DNA-binding domain superfamily/Winged helix DNA-binding domain"/>
    <property type="match status" value="2"/>
</dbReference>
<dbReference type="PANTHER" id="PTHR30603">
    <property type="entry name" value="RNA POLYMERASE SIGMA FACTOR RPO"/>
    <property type="match status" value="1"/>
</dbReference>
<dbReference type="InterPro" id="IPR036388">
    <property type="entry name" value="WH-like_DNA-bd_sf"/>
</dbReference>
<accession>A0A1G2IFR3</accession>
<dbReference type="PANTHER" id="PTHR30603:SF60">
    <property type="entry name" value="RNA POLYMERASE SIGMA FACTOR RPOD"/>
    <property type="match status" value="1"/>
</dbReference>
<keyword evidence="2" id="KW-0731">Sigma factor</keyword>
<dbReference type="GO" id="GO:0016987">
    <property type="term" value="F:sigma factor activity"/>
    <property type="evidence" value="ECO:0007669"/>
    <property type="project" value="UniProtKB-KW"/>
</dbReference>
<dbReference type="InterPro" id="IPR000943">
    <property type="entry name" value="RNA_pol_sigma70"/>
</dbReference>
<dbReference type="Proteomes" id="UP000176774">
    <property type="component" value="Unassembled WGS sequence"/>
</dbReference>
<evidence type="ECO:0000256" key="3">
    <source>
        <dbReference type="ARBA" id="ARBA00023125"/>
    </source>
</evidence>
<evidence type="ECO:0000313" key="6">
    <source>
        <dbReference type="EMBL" id="OGZ72998.1"/>
    </source>
</evidence>
<name>A0A1G2IFR3_9BACT</name>